<accession>A0A067LTT1</accession>
<dbReference type="InParanoid" id="A0A067LTT1"/>
<sequence>MFGPRISEPLRPTSAATFRCSALAFYWSPFFIASGPVCFSPCAFSIASTVASHEYSCLCTPRLALYRGCDSQTISHVRARECVAYYACSTK</sequence>
<proteinExistence type="predicted"/>
<keyword evidence="2" id="KW-1185">Reference proteome</keyword>
<reference evidence="2" key="1">
    <citation type="journal article" date="2014" name="Proc. Natl. Acad. Sci. U.S.A.">
        <title>Extensive sampling of basidiomycete genomes demonstrates inadequacy of the white-rot/brown-rot paradigm for wood decay fungi.</title>
        <authorList>
            <person name="Riley R."/>
            <person name="Salamov A.A."/>
            <person name="Brown D.W."/>
            <person name="Nagy L.G."/>
            <person name="Floudas D."/>
            <person name="Held B.W."/>
            <person name="Levasseur A."/>
            <person name="Lombard V."/>
            <person name="Morin E."/>
            <person name="Otillar R."/>
            <person name="Lindquist E.A."/>
            <person name="Sun H."/>
            <person name="LaButti K.M."/>
            <person name="Schmutz J."/>
            <person name="Jabbour D."/>
            <person name="Luo H."/>
            <person name="Baker S.E."/>
            <person name="Pisabarro A.G."/>
            <person name="Walton J.D."/>
            <person name="Blanchette R.A."/>
            <person name="Henrissat B."/>
            <person name="Martin F."/>
            <person name="Cullen D."/>
            <person name="Hibbett D.S."/>
            <person name="Grigoriev I.V."/>
        </authorList>
    </citation>
    <scope>NUCLEOTIDE SEQUENCE [LARGE SCALE GENOMIC DNA]</scope>
    <source>
        <strain evidence="2">FD-172 SS1</strain>
    </source>
</reference>
<evidence type="ECO:0000313" key="2">
    <source>
        <dbReference type="Proteomes" id="UP000027195"/>
    </source>
</evidence>
<dbReference type="AlphaFoldDB" id="A0A067LTT1"/>
<dbReference type="HOGENOM" id="CLU_2426711_0_0_1"/>
<protein>
    <submittedName>
        <fullName evidence="1">Uncharacterized protein</fullName>
    </submittedName>
</protein>
<dbReference type="EMBL" id="KL198133">
    <property type="protein sequence ID" value="KDQ06504.1"/>
    <property type="molecule type" value="Genomic_DNA"/>
</dbReference>
<evidence type="ECO:0000313" key="1">
    <source>
        <dbReference type="EMBL" id="KDQ06504.1"/>
    </source>
</evidence>
<name>A0A067LTT1_BOTB1</name>
<organism evidence="1 2">
    <name type="scientific">Botryobasidium botryosum (strain FD-172 SS1)</name>
    <dbReference type="NCBI Taxonomy" id="930990"/>
    <lineage>
        <taxon>Eukaryota</taxon>
        <taxon>Fungi</taxon>
        <taxon>Dikarya</taxon>
        <taxon>Basidiomycota</taxon>
        <taxon>Agaricomycotina</taxon>
        <taxon>Agaricomycetes</taxon>
        <taxon>Cantharellales</taxon>
        <taxon>Botryobasidiaceae</taxon>
        <taxon>Botryobasidium</taxon>
    </lineage>
</organism>
<gene>
    <name evidence="1" type="ORF">BOTBODRAFT_247230</name>
</gene>
<dbReference type="Proteomes" id="UP000027195">
    <property type="component" value="Unassembled WGS sequence"/>
</dbReference>